<dbReference type="InterPro" id="IPR047654">
    <property type="entry name" value="IS1634_transpos"/>
</dbReference>
<dbReference type="GO" id="GO:0006313">
    <property type="term" value="P:DNA transposition"/>
    <property type="evidence" value="ECO:0007669"/>
    <property type="project" value="InterPro"/>
</dbReference>
<organism evidence="3 5">
    <name type="scientific">Aeromonas caviae</name>
    <name type="common">Aeromonas punctata</name>
    <dbReference type="NCBI Taxonomy" id="648"/>
    <lineage>
        <taxon>Bacteria</taxon>
        <taxon>Pseudomonadati</taxon>
        <taxon>Pseudomonadota</taxon>
        <taxon>Gammaproteobacteria</taxon>
        <taxon>Aeromonadales</taxon>
        <taxon>Aeromonadaceae</taxon>
        <taxon>Aeromonas</taxon>
    </lineage>
</organism>
<reference evidence="3" key="1">
    <citation type="submission" date="2023-03" db="EMBL/GenBank/DDBJ databases">
        <title>Aeromonas caviae strain AC1520.</title>
        <authorList>
            <person name="Xie T."/>
            <person name="Zhang Q."/>
            <person name="Deng J."/>
            <person name="Li X."/>
        </authorList>
    </citation>
    <scope>NUCLEOTIDE SEQUENCE</scope>
    <source>
        <strain evidence="3">AC1520</strain>
    </source>
</reference>
<dbReference type="SUPFAM" id="SSF53098">
    <property type="entry name" value="Ribonuclease H-like"/>
    <property type="match status" value="1"/>
</dbReference>
<dbReference type="InterPro" id="IPR002559">
    <property type="entry name" value="Transposase_11"/>
</dbReference>
<feature type="domain" description="DUF4277" evidence="2">
    <location>
        <begin position="7"/>
        <end position="113"/>
    </location>
</feature>
<dbReference type="PANTHER" id="PTHR34614">
    <property type="match status" value="1"/>
</dbReference>
<name>A0AAJ6CN08_AERCA</name>
<dbReference type="GO" id="GO:0003677">
    <property type="term" value="F:DNA binding"/>
    <property type="evidence" value="ECO:0007669"/>
    <property type="project" value="InterPro"/>
</dbReference>
<evidence type="ECO:0000313" key="5">
    <source>
        <dbReference type="Proteomes" id="UP001218423"/>
    </source>
</evidence>
<dbReference type="Pfam" id="PF14104">
    <property type="entry name" value="DUF4277"/>
    <property type="match status" value="1"/>
</dbReference>
<protein>
    <submittedName>
        <fullName evidence="3">IS1634 family transposase</fullName>
    </submittedName>
</protein>
<dbReference type="PANTHER" id="PTHR34614:SF2">
    <property type="entry name" value="TRANSPOSASE IS4-LIKE DOMAIN-CONTAINING PROTEIN"/>
    <property type="match status" value="1"/>
</dbReference>
<dbReference type="EMBL" id="CP120942">
    <property type="protein sequence ID" value="WFF99667.1"/>
    <property type="molecule type" value="Genomic_DNA"/>
</dbReference>
<gene>
    <name evidence="4" type="ORF">P5S46_08855</name>
    <name evidence="3" type="ORF">P5S46_14500</name>
</gene>
<dbReference type="RefSeq" id="WP_277856120.1">
    <property type="nucleotide sequence ID" value="NZ_CP120942.1"/>
</dbReference>
<dbReference type="GO" id="GO:0004803">
    <property type="term" value="F:transposase activity"/>
    <property type="evidence" value="ECO:0007669"/>
    <property type="project" value="InterPro"/>
</dbReference>
<accession>A0AAJ6CN08</accession>
<dbReference type="EMBL" id="CP120942">
    <property type="protein sequence ID" value="WFF96863.1"/>
    <property type="molecule type" value="Genomic_DNA"/>
</dbReference>
<dbReference type="InterPro" id="IPR025457">
    <property type="entry name" value="DUF4277"/>
</dbReference>
<sequence>MAAPAISIRNLDHLGLVAALCQELGIARMIDAVLPKTPPFKVSHGEALVAMIVNGLGFHSSTLHMFPQFFANKPVERLIGPGISADDLNDDVLGRCLDALFEADVSTLYQVMAAQVVERLGLKSTAVHLDITSFHVDGAYEYADGEQTGKLQLVRGYSRDHRPELNQVILELICENQAGLPVYMQALSGNSNDTKAFSQTVRHHLSSLKAAQESRYLVGDAALYCADTLQLLEQQQQLFVTRVPVTLNEAKQAVATISAHPLTALGNGYHGRWQSANYAGVAQRWLLVRSEQASHREQQTLAKNLLKESTRELKAFAKLSAQRFACQSDAETALRRFSDSLVLLQLDAEVVNEPVYAGSGRPKKGQVPLSYQFHIKGIAATSLARVEEARNQTGVFILATNDLSETLTMAELLATYKAQQNVERGFRFLKSPEFLTSSLYLKKPERIEALLMVMTCSLMIYAALEHRIRQGLVAQNRSVADMKKKPTQQPTARWIFIRFGGIHEYCLGEAPPQVTELTKDQQTILEVLGERYRQIYS</sequence>
<evidence type="ECO:0000259" key="2">
    <source>
        <dbReference type="Pfam" id="PF14104"/>
    </source>
</evidence>
<evidence type="ECO:0000313" key="4">
    <source>
        <dbReference type="EMBL" id="WFF99667.1"/>
    </source>
</evidence>
<dbReference type="NCBIfam" id="NF033559">
    <property type="entry name" value="transpos_IS1634"/>
    <property type="match status" value="1"/>
</dbReference>
<feature type="domain" description="Transposase IS4-like" evidence="1">
    <location>
        <begin position="156"/>
        <end position="459"/>
    </location>
</feature>
<dbReference type="Proteomes" id="UP001218423">
    <property type="component" value="Chromosome"/>
</dbReference>
<dbReference type="AlphaFoldDB" id="A0AAJ6CN08"/>
<dbReference type="Pfam" id="PF01609">
    <property type="entry name" value="DDE_Tnp_1"/>
    <property type="match status" value="1"/>
</dbReference>
<proteinExistence type="predicted"/>
<evidence type="ECO:0000313" key="3">
    <source>
        <dbReference type="EMBL" id="WFF96863.1"/>
    </source>
</evidence>
<dbReference type="InterPro" id="IPR012337">
    <property type="entry name" value="RNaseH-like_sf"/>
</dbReference>
<evidence type="ECO:0000259" key="1">
    <source>
        <dbReference type="Pfam" id="PF01609"/>
    </source>
</evidence>